<dbReference type="OrthoDB" id="10651087at2759"/>
<proteinExistence type="predicted"/>
<dbReference type="Proteomes" id="UP000887116">
    <property type="component" value="Unassembled WGS sequence"/>
</dbReference>
<evidence type="ECO:0000256" key="1">
    <source>
        <dbReference type="SAM" id="MobiDB-lite"/>
    </source>
</evidence>
<dbReference type="EMBL" id="BMAO01037273">
    <property type="protein sequence ID" value="GFR16593.1"/>
    <property type="molecule type" value="Genomic_DNA"/>
</dbReference>
<sequence>MGNLKGRINSKRKRQFRGNGSTNKDSTNCSSTSTNASSSKIKMPAVFDEELAEAEGKQEKISALSLTPLGFRSSKKSKEKVGSCLDTSRIPEQKENERKRDALSLTTLGVQSKKRYLPIGSDARFLRRQRFLPFCRNILVQQRQKKE</sequence>
<feature type="compositionally biased region" description="Low complexity" evidence="1">
    <location>
        <begin position="21"/>
        <end position="39"/>
    </location>
</feature>
<protein>
    <submittedName>
        <fullName evidence="2">Uncharacterized protein</fullName>
    </submittedName>
</protein>
<evidence type="ECO:0000313" key="2">
    <source>
        <dbReference type="EMBL" id="GFR16593.1"/>
    </source>
</evidence>
<feature type="compositionally biased region" description="Basic and acidic residues" evidence="1">
    <location>
        <begin position="89"/>
        <end position="98"/>
    </location>
</feature>
<evidence type="ECO:0000313" key="3">
    <source>
        <dbReference type="Proteomes" id="UP000887116"/>
    </source>
</evidence>
<comment type="caution">
    <text evidence="2">The sequence shown here is derived from an EMBL/GenBank/DDBJ whole genome shotgun (WGS) entry which is preliminary data.</text>
</comment>
<organism evidence="2 3">
    <name type="scientific">Trichonephila clavata</name>
    <name type="common">Joro spider</name>
    <name type="synonym">Nephila clavata</name>
    <dbReference type="NCBI Taxonomy" id="2740835"/>
    <lineage>
        <taxon>Eukaryota</taxon>
        <taxon>Metazoa</taxon>
        <taxon>Ecdysozoa</taxon>
        <taxon>Arthropoda</taxon>
        <taxon>Chelicerata</taxon>
        <taxon>Arachnida</taxon>
        <taxon>Araneae</taxon>
        <taxon>Araneomorphae</taxon>
        <taxon>Entelegynae</taxon>
        <taxon>Araneoidea</taxon>
        <taxon>Nephilidae</taxon>
        <taxon>Trichonephila</taxon>
    </lineage>
</organism>
<feature type="region of interest" description="Disordered" evidence="1">
    <location>
        <begin position="77"/>
        <end position="98"/>
    </location>
</feature>
<feature type="region of interest" description="Disordered" evidence="1">
    <location>
        <begin position="1"/>
        <end position="42"/>
    </location>
</feature>
<name>A0A8X6H5T8_TRICU</name>
<dbReference type="AlphaFoldDB" id="A0A8X6H5T8"/>
<gene>
    <name evidence="2" type="ORF">TNCT_576221</name>
</gene>
<reference evidence="2" key="1">
    <citation type="submission" date="2020-07" db="EMBL/GenBank/DDBJ databases">
        <title>Multicomponent nature underlies the extraordinary mechanical properties of spider dragline silk.</title>
        <authorList>
            <person name="Kono N."/>
            <person name="Nakamura H."/>
            <person name="Mori M."/>
            <person name="Yoshida Y."/>
            <person name="Ohtoshi R."/>
            <person name="Malay A.D."/>
            <person name="Moran D.A.P."/>
            <person name="Tomita M."/>
            <person name="Numata K."/>
            <person name="Arakawa K."/>
        </authorList>
    </citation>
    <scope>NUCLEOTIDE SEQUENCE</scope>
</reference>
<keyword evidence="3" id="KW-1185">Reference proteome</keyword>
<accession>A0A8X6H5T8</accession>